<dbReference type="Gene3D" id="1.50.10.100">
    <property type="entry name" value="Chondroitin AC/alginate lyase"/>
    <property type="match status" value="1"/>
</dbReference>
<evidence type="ECO:0000313" key="7">
    <source>
        <dbReference type="EMBL" id="QGQ23558.1"/>
    </source>
</evidence>
<dbReference type="InterPro" id="IPR008929">
    <property type="entry name" value="Chondroitin_lyas"/>
</dbReference>
<dbReference type="Pfam" id="PF16889">
    <property type="entry name" value="Hepar_II_III_N"/>
    <property type="match status" value="1"/>
</dbReference>
<evidence type="ECO:0000256" key="3">
    <source>
        <dbReference type="ARBA" id="ARBA00022764"/>
    </source>
</evidence>
<gene>
    <name evidence="7" type="ORF">F1728_13110</name>
</gene>
<feature type="domain" description="Heparinase II/III-like C-terminal" evidence="5">
    <location>
        <begin position="643"/>
        <end position="825"/>
    </location>
</feature>
<keyword evidence="8" id="KW-1185">Reference proteome</keyword>
<dbReference type="InterPro" id="IPR012480">
    <property type="entry name" value="Hepar_II_III_C"/>
</dbReference>
<protein>
    <submittedName>
        <fullName evidence="7">Uncharacterized protein</fullName>
    </submittedName>
</protein>
<dbReference type="GO" id="GO:0016829">
    <property type="term" value="F:lyase activity"/>
    <property type="evidence" value="ECO:0007669"/>
    <property type="project" value="UniProtKB-KW"/>
</dbReference>
<dbReference type="KEGG" id="gim:F1728_13110"/>
<organism evidence="7 8">
    <name type="scientific">Gimesia benthica</name>
    <dbReference type="NCBI Taxonomy" id="2608982"/>
    <lineage>
        <taxon>Bacteria</taxon>
        <taxon>Pseudomonadati</taxon>
        <taxon>Planctomycetota</taxon>
        <taxon>Planctomycetia</taxon>
        <taxon>Planctomycetales</taxon>
        <taxon>Planctomycetaceae</taxon>
        <taxon>Gimesia</taxon>
    </lineage>
</organism>
<comment type="subcellular location">
    <subcellularLocation>
        <location evidence="1">Periplasm</location>
    </subcellularLocation>
</comment>
<keyword evidence="4" id="KW-0456">Lyase</keyword>
<evidence type="ECO:0000313" key="8">
    <source>
        <dbReference type="Proteomes" id="UP000427281"/>
    </source>
</evidence>
<dbReference type="PANTHER" id="PTHR39210:SF1">
    <property type="entry name" value="HEPARIN-SULFATE LYASE"/>
    <property type="match status" value="1"/>
</dbReference>
<dbReference type="GO" id="GO:0042597">
    <property type="term" value="C:periplasmic space"/>
    <property type="evidence" value="ECO:0007669"/>
    <property type="project" value="UniProtKB-SubCell"/>
</dbReference>
<evidence type="ECO:0000256" key="2">
    <source>
        <dbReference type="ARBA" id="ARBA00022729"/>
    </source>
</evidence>
<evidence type="ECO:0000256" key="1">
    <source>
        <dbReference type="ARBA" id="ARBA00004418"/>
    </source>
</evidence>
<dbReference type="InterPro" id="IPR031680">
    <property type="entry name" value="Hepar_II_III_N"/>
</dbReference>
<dbReference type="Pfam" id="PF07940">
    <property type="entry name" value="Hepar_II_III_C"/>
    <property type="match status" value="1"/>
</dbReference>
<keyword evidence="2" id="KW-0732">Signal</keyword>
<accession>A0A6I6ABI2</accession>
<keyword evidence="3" id="KW-0574">Periplasm</keyword>
<proteinExistence type="predicted"/>
<dbReference type="Gene3D" id="2.70.98.70">
    <property type="match status" value="1"/>
</dbReference>
<dbReference type="SUPFAM" id="SSF48230">
    <property type="entry name" value="Chondroitin AC/alginate lyase"/>
    <property type="match status" value="1"/>
</dbReference>
<dbReference type="EMBL" id="CP043930">
    <property type="protein sequence ID" value="QGQ23558.1"/>
    <property type="molecule type" value="Genomic_DNA"/>
</dbReference>
<feature type="domain" description="Heparin-sulfate lyase N-terminal" evidence="6">
    <location>
        <begin position="276"/>
        <end position="629"/>
    </location>
</feature>
<evidence type="ECO:0000259" key="6">
    <source>
        <dbReference type="Pfam" id="PF16889"/>
    </source>
</evidence>
<sequence>MQDLHLCRPPWRVDGFELGLASGYNFFCVWINQIFSEGDGTVKAFYGVVTVVIISLMLHSRHECAAESSGESVTKLTTQAATSTRQQSLILDSRQPDFETFLIEAHIDPTQHTAGDLQAIAGLTFGLKTPEEDPFSKTEQIRFELREGAHRGFWDIWIDGINEPRREPSPKLPGWIDHREYQRPWEFTPHPGSYQLRILCSPVKEGTRLRFYFEHMDRPVFEFTKKGKVVPGYIGFYAVTGGTTPRQNTATFSKLNVREIQDLESVIHPAPRDIVLDALDLTHPSLTKVAAAIEQQDRARAGQLLLEHLRTRTTPKGPGFQPVYCGTNYREVADAVLEDRYGTRGPFLSFSKTYVDGAGNTQHFVDQNGTIRWDLCNGHLTRHFHWVSLAKTYAETGDKRYVDRFAREVQDWVAREPFLHPRNPDIGKLNWMDGTTFEPGYLNTSNIGRRCEMTWWPAYDEFRKSADFSDAAHFHMLLGFIRQARLIMNPSSFAAHDDGGAHICVALLQTALMLPELAESKRWEQEAVRRWEEVLRVQFHADGSHVSLSTGYNWASLMALENMIALYRRVGRDVPQQFLDTLELAYRHPIALSRPDQGQIDMNDGGWGMIDDHMQRAHKLFPHRDDFLWMATRGTQGQPPAYQSIYFPNAGHFVMRTGWGPQHRYLFMDAGPVGASHGKEDKLNIYVDYGGHQLLASGGRGSYSGGPYAAYTGSTRGYNTLLVDGGVQARTYPRYEIEGHLPEKRRWQTTDHFDYAEGFHTHGWFAPEKRIEGKQTRQIIFIKGDNPPTTSYWVVIDTVEPADQGLHAYEALFHSRRNHAGIVDDQSKMVHCWDAGAALRIIPVVTEGLDIALIHGQTEPHIQGWHVVGDAHAPMWTPVFKWKASGTTTRAWILVPAGPDQKWCLDRVELKQADEAALIFRCIRPDGSSEIVYRRQGNEPATFSAEGIQVRGDIGVVSLDSAGEIKQRFAIVPQP</sequence>
<name>A0A6I6ABI2_9PLAN</name>
<dbReference type="PANTHER" id="PTHR39210">
    <property type="entry name" value="HEPARIN-SULFATE LYASE"/>
    <property type="match status" value="1"/>
</dbReference>
<evidence type="ECO:0000256" key="4">
    <source>
        <dbReference type="ARBA" id="ARBA00023239"/>
    </source>
</evidence>
<reference evidence="7 8" key="1">
    <citation type="submission" date="2019-09" db="EMBL/GenBank/DDBJ databases">
        <title>Gimesia benthica sp. nov., a novel bacterium isolated from deep-sea water of the Northwest Indian Ocean.</title>
        <authorList>
            <person name="Dai X."/>
        </authorList>
    </citation>
    <scope>NUCLEOTIDE SEQUENCE [LARGE SCALE GENOMIC DNA]</scope>
    <source>
        <strain evidence="7 8">E7</strain>
    </source>
</reference>
<evidence type="ECO:0000259" key="5">
    <source>
        <dbReference type="Pfam" id="PF07940"/>
    </source>
</evidence>
<dbReference type="AlphaFoldDB" id="A0A6I6ABI2"/>
<dbReference type="Proteomes" id="UP000427281">
    <property type="component" value="Chromosome"/>
</dbReference>